<feature type="transmembrane region" description="Helical" evidence="1">
    <location>
        <begin position="72"/>
        <end position="91"/>
    </location>
</feature>
<keyword evidence="1" id="KW-0472">Membrane</keyword>
<feature type="transmembrane region" description="Helical" evidence="1">
    <location>
        <begin position="33"/>
        <end position="51"/>
    </location>
</feature>
<dbReference type="Proteomes" id="UP001597497">
    <property type="component" value="Unassembled WGS sequence"/>
</dbReference>
<evidence type="ECO:0000313" key="3">
    <source>
        <dbReference type="Proteomes" id="UP001597497"/>
    </source>
</evidence>
<dbReference type="Pfam" id="PF04186">
    <property type="entry name" value="FxsA"/>
    <property type="match status" value="1"/>
</dbReference>
<protein>
    <submittedName>
        <fullName evidence="2">FxsA family protein</fullName>
    </submittedName>
</protein>
<dbReference type="PANTHER" id="PTHR35335:SF1">
    <property type="entry name" value="UPF0716 PROTEIN FXSA"/>
    <property type="match status" value="1"/>
</dbReference>
<comment type="caution">
    <text evidence="2">The sequence shown here is derived from an EMBL/GenBank/DDBJ whole genome shotgun (WGS) entry which is preliminary data.</text>
</comment>
<evidence type="ECO:0000256" key="1">
    <source>
        <dbReference type="SAM" id="Phobius"/>
    </source>
</evidence>
<dbReference type="NCBIfam" id="NF008528">
    <property type="entry name" value="PRK11463.1-2"/>
    <property type="match status" value="1"/>
</dbReference>
<evidence type="ECO:0000313" key="2">
    <source>
        <dbReference type="EMBL" id="MFD2671642.1"/>
    </source>
</evidence>
<dbReference type="PANTHER" id="PTHR35335">
    <property type="entry name" value="UPF0716 PROTEIN FXSA"/>
    <property type="match status" value="1"/>
</dbReference>
<feature type="transmembrane region" description="Helical" evidence="1">
    <location>
        <begin position="7"/>
        <end position="27"/>
    </location>
</feature>
<keyword evidence="1" id="KW-1133">Transmembrane helix</keyword>
<reference evidence="3" key="1">
    <citation type="journal article" date="2019" name="Int. J. Syst. Evol. Microbiol.">
        <title>The Global Catalogue of Microorganisms (GCM) 10K type strain sequencing project: providing services to taxonomists for standard genome sequencing and annotation.</title>
        <authorList>
            <consortium name="The Broad Institute Genomics Platform"/>
            <consortium name="The Broad Institute Genome Sequencing Center for Infectious Disease"/>
            <person name="Wu L."/>
            <person name="Ma J."/>
        </authorList>
    </citation>
    <scope>NUCLEOTIDE SEQUENCE [LARGE SCALE GENOMIC DNA]</scope>
    <source>
        <strain evidence="3">KCTC 33676</strain>
    </source>
</reference>
<name>A0ABW5R997_9BACL</name>
<gene>
    <name evidence="2" type="ORF">ACFSUC_08495</name>
</gene>
<dbReference type="RefSeq" id="WP_379929117.1">
    <property type="nucleotide sequence ID" value="NZ_JBHUMM010000014.1"/>
</dbReference>
<sequence length="130" mass="14470">MFKWIMLIMIVVPAIEIWGLLTVGSWIGGLPTFLLILLTGFAGALLAKKEASRVWRDASRQMSAGQVPGQSILDGLCIFAGGLLLLTPGFFTDLLGFLLVVPFSRIFFRHGLMLWLSKRIASGNIRFFRR</sequence>
<keyword evidence="3" id="KW-1185">Reference proteome</keyword>
<proteinExistence type="predicted"/>
<accession>A0ABW5R997</accession>
<dbReference type="InterPro" id="IPR007313">
    <property type="entry name" value="FxsA"/>
</dbReference>
<keyword evidence="1" id="KW-0812">Transmembrane</keyword>
<dbReference type="EMBL" id="JBHUMM010000014">
    <property type="protein sequence ID" value="MFD2671642.1"/>
    <property type="molecule type" value="Genomic_DNA"/>
</dbReference>
<organism evidence="2 3">
    <name type="scientific">Marinicrinis sediminis</name>
    <dbReference type="NCBI Taxonomy" id="1652465"/>
    <lineage>
        <taxon>Bacteria</taxon>
        <taxon>Bacillati</taxon>
        <taxon>Bacillota</taxon>
        <taxon>Bacilli</taxon>
        <taxon>Bacillales</taxon>
        <taxon>Paenibacillaceae</taxon>
    </lineage>
</organism>